<feature type="domain" description="Nudix hydrolase" evidence="4">
    <location>
        <begin position="1"/>
        <end position="114"/>
    </location>
</feature>
<dbReference type="SUPFAM" id="SSF55811">
    <property type="entry name" value="Nudix"/>
    <property type="match status" value="1"/>
</dbReference>
<dbReference type="InterPro" id="IPR015797">
    <property type="entry name" value="NUDIX_hydrolase-like_dom_sf"/>
</dbReference>
<accession>A0A6L3VCA2</accession>
<dbReference type="PANTHER" id="PTHR43046">
    <property type="entry name" value="GDP-MANNOSE MANNOSYL HYDROLASE"/>
    <property type="match status" value="1"/>
</dbReference>
<keyword evidence="6" id="KW-1185">Reference proteome</keyword>
<dbReference type="PANTHER" id="PTHR43046:SF14">
    <property type="entry name" value="MUTT_NUDIX FAMILY PROTEIN"/>
    <property type="match status" value="1"/>
</dbReference>
<dbReference type="OrthoDB" id="9816289at2"/>
<dbReference type="PROSITE" id="PS00893">
    <property type="entry name" value="NUDIX_BOX"/>
    <property type="match status" value="1"/>
</dbReference>
<protein>
    <submittedName>
        <fullName evidence="5">NUDIX hydrolase</fullName>
    </submittedName>
</protein>
<sequence>MIINQDDKVLLVKGYKRGWEFPGGFVNSEESIKAAAIREAKEESGIDIELTDFLGVEHHIKKTSIVVVFKGRPIGGTIETSNETKDVGYFDLNESLKIMAIDHFKDRLLRCVNENQIPFFIEIP</sequence>
<comment type="caution">
    <text evidence="5">The sequence shown here is derived from an EMBL/GenBank/DDBJ whole genome shotgun (WGS) entry which is preliminary data.</text>
</comment>
<evidence type="ECO:0000313" key="5">
    <source>
        <dbReference type="EMBL" id="KAB2338649.1"/>
    </source>
</evidence>
<proteinExistence type="inferred from homology"/>
<organism evidence="5 6">
    <name type="scientific">Cytobacillus depressus</name>
    <dbReference type="NCBI Taxonomy" id="1602942"/>
    <lineage>
        <taxon>Bacteria</taxon>
        <taxon>Bacillati</taxon>
        <taxon>Bacillota</taxon>
        <taxon>Bacilli</taxon>
        <taxon>Bacillales</taxon>
        <taxon>Bacillaceae</taxon>
        <taxon>Cytobacillus</taxon>
    </lineage>
</organism>
<evidence type="ECO:0000256" key="1">
    <source>
        <dbReference type="ARBA" id="ARBA00001946"/>
    </source>
</evidence>
<evidence type="ECO:0000256" key="3">
    <source>
        <dbReference type="RuleBase" id="RU003476"/>
    </source>
</evidence>
<keyword evidence="2 3" id="KW-0378">Hydrolase</keyword>
<evidence type="ECO:0000313" key="6">
    <source>
        <dbReference type="Proteomes" id="UP000481030"/>
    </source>
</evidence>
<evidence type="ECO:0000259" key="4">
    <source>
        <dbReference type="PROSITE" id="PS51462"/>
    </source>
</evidence>
<dbReference type="Gene3D" id="3.90.79.10">
    <property type="entry name" value="Nucleoside Triphosphate Pyrophosphohydrolase"/>
    <property type="match status" value="1"/>
</dbReference>
<dbReference type="InterPro" id="IPR000086">
    <property type="entry name" value="NUDIX_hydrolase_dom"/>
</dbReference>
<dbReference type="GO" id="GO:0016787">
    <property type="term" value="F:hydrolase activity"/>
    <property type="evidence" value="ECO:0007669"/>
    <property type="project" value="UniProtKB-KW"/>
</dbReference>
<dbReference type="Pfam" id="PF00293">
    <property type="entry name" value="NUDIX"/>
    <property type="match status" value="1"/>
</dbReference>
<comment type="cofactor">
    <cofactor evidence="1">
        <name>Mg(2+)</name>
        <dbReference type="ChEBI" id="CHEBI:18420"/>
    </cofactor>
</comment>
<dbReference type="AlphaFoldDB" id="A0A6L3VCA2"/>
<dbReference type="Proteomes" id="UP000481030">
    <property type="component" value="Unassembled WGS sequence"/>
</dbReference>
<dbReference type="InterPro" id="IPR020084">
    <property type="entry name" value="NUDIX_hydrolase_CS"/>
</dbReference>
<dbReference type="PRINTS" id="PR00502">
    <property type="entry name" value="NUDIXFAMILY"/>
</dbReference>
<gene>
    <name evidence="5" type="ORF">F7731_03600</name>
</gene>
<dbReference type="InterPro" id="IPR020476">
    <property type="entry name" value="Nudix_hydrolase"/>
</dbReference>
<reference evidence="5 6" key="1">
    <citation type="journal article" date="2016" name="Antonie Van Leeuwenhoek">
        <title>Bacillus depressus sp. nov., isolated from soil of a sunflower field.</title>
        <authorList>
            <person name="Wei X."/>
            <person name="Xin D."/>
            <person name="Xin Y."/>
            <person name="Zhang H."/>
            <person name="Wang T."/>
            <person name="Zhang J."/>
        </authorList>
    </citation>
    <scope>NUCLEOTIDE SEQUENCE [LARGE SCALE GENOMIC DNA]</scope>
    <source>
        <strain evidence="5 6">BZ1</strain>
    </source>
</reference>
<name>A0A6L3VCA2_9BACI</name>
<evidence type="ECO:0000256" key="2">
    <source>
        <dbReference type="ARBA" id="ARBA00022801"/>
    </source>
</evidence>
<dbReference type="CDD" id="cd02883">
    <property type="entry name" value="NUDIX_Hydrolase"/>
    <property type="match status" value="1"/>
</dbReference>
<dbReference type="PROSITE" id="PS51462">
    <property type="entry name" value="NUDIX"/>
    <property type="match status" value="1"/>
</dbReference>
<dbReference type="EMBL" id="WBOS01000001">
    <property type="protein sequence ID" value="KAB2338649.1"/>
    <property type="molecule type" value="Genomic_DNA"/>
</dbReference>
<comment type="similarity">
    <text evidence="3">Belongs to the Nudix hydrolase family.</text>
</comment>